<proteinExistence type="predicted"/>
<comment type="caution">
    <text evidence="1">The sequence shown here is derived from an EMBL/GenBank/DDBJ whole genome shotgun (WGS) entry which is preliminary data.</text>
</comment>
<name>A0ACC2ZV10_9EURO</name>
<organism evidence="1 2">
    <name type="scientific">Neophaeococcomyces mojaviensis</name>
    <dbReference type="NCBI Taxonomy" id="3383035"/>
    <lineage>
        <taxon>Eukaryota</taxon>
        <taxon>Fungi</taxon>
        <taxon>Dikarya</taxon>
        <taxon>Ascomycota</taxon>
        <taxon>Pezizomycotina</taxon>
        <taxon>Eurotiomycetes</taxon>
        <taxon>Chaetothyriomycetidae</taxon>
        <taxon>Chaetothyriales</taxon>
        <taxon>Chaetothyriales incertae sedis</taxon>
        <taxon>Neophaeococcomyces</taxon>
    </lineage>
</organism>
<protein>
    <submittedName>
        <fullName evidence="1">Uncharacterized protein</fullName>
    </submittedName>
</protein>
<evidence type="ECO:0000313" key="2">
    <source>
        <dbReference type="Proteomes" id="UP001172386"/>
    </source>
</evidence>
<dbReference type="EMBL" id="JAPDRQ010000268">
    <property type="protein sequence ID" value="KAJ9651266.1"/>
    <property type="molecule type" value="Genomic_DNA"/>
</dbReference>
<sequence length="212" mass="23827">MSTQPNITVYFLGASRAIRISFLLEELGLPYKLAYSNRATNGVAPIEFKEKIPTPLGKSPTIKDGDLVVQESGAIIQYSLETSYSYLIDTYDTKSNLLPSNIPLRCQTYEWLHAAEGTFMLHALAILYARWKIPEAAKNHLPEMESALSGNVHNDLNWLENTLKRQKESGHQYIVGDGLTVADVMMQFSIDFIFTRGLGTKGNDWPEVKAWL</sequence>
<evidence type="ECO:0000313" key="1">
    <source>
        <dbReference type="EMBL" id="KAJ9651266.1"/>
    </source>
</evidence>
<accession>A0ACC2ZV10</accession>
<gene>
    <name evidence="1" type="ORF">H2198_009451</name>
</gene>
<reference evidence="1" key="1">
    <citation type="submission" date="2022-10" db="EMBL/GenBank/DDBJ databases">
        <title>Culturing micro-colonial fungi from biological soil crusts in the Mojave desert and describing Neophaeococcomyces mojavensis, and introducing the new genera and species Taxawa tesnikishii.</title>
        <authorList>
            <person name="Kurbessoian T."/>
            <person name="Stajich J.E."/>
        </authorList>
    </citation>
    <scope>NUCLEOTIDE SEQUENCE</scope>
    <source>
        <strain evidence="1">JES_112</strain>
    </source>
</reference>
<keyword evidence="2" id="KW-1185">Reference proteome</keyword>
<dbReference type="Proteomes" id="UP001172386">
    <property type="component" value="Unassembled WGS sequence"/>
</dbReference>